<organism evidence="2 3">
    <name type="scientific">Spodoptera exigua</name>
    <name type="common">Beet armyworm</name>
    <name type="synonym">Noctua fulgens</name>
    <dbReference type="NCBI Taxonomy" id="7107"/>
    <lineage>
        <taxon>Eukaryota</taxon>
        <taxon>Metazoa</taxon>
        <taxon>Ecdysozoa</taxon>
        <taxon>Arthropoda</taxon>
        <taxon>Hexapoda</taxon>
        <taxon>Insecta</taxon>
        <taxon>Pterygota</taxon>
        <taxon>Neoptera</taxon>
        <taxon>Endopterygota</taxon>
        <taxon>Lepidoptera</taxon>
        <taxon>Glossata</taxon>
        <taxon>Ditrysia</taxon>
        <taxon>Noctuoidea</taxon>
        <taxon>Noctuidae</taxon>
        <taxon>Amphipyrinae</taxon>
        <taxon>Spodoptera</taxon>
    </lineage>
</organism>
<dbReference type="PANTHER" id="PTHR45716:SF2">
    <property type="entry name" value="BITESIZE, ISOFORM I"/>
    <property type="match status" value="1"/>
</dbReference>
<dbReference type="EMBL" id="JACKWZ010000132">
    <property type="protein sequence ID" value="KAF9414491.1"/>
    <property type="molecule type" value="Genomic_DNA"/>
</dbReference>
<name>A0A835L3H1_SPOEX</name>
<dbReference type="GO" id="GO:0070382">
    <property type="term" value="C:exocytic vesicle"/>
    <property type="evidence" value="ECO:0007669"/>
    <property type="project" value="TreeGrafter"/>
</dbReference>
<dbReference type="PANTHER" id="PTHR45716">
    <property type="entry name" value="BITESIZE, ISOFORM I"/>
    <property type="match status" value="1"/>
</dbReference>
<dbReference type="GO" id="GO:0042043">
    <property type="term" value="F:neurexin family protein binding"/>
    <property type="evidence" value="ECO:0007669"/>
    <property type="project" value="TreeGrafter"/>
</dbReference>
<accession>A0A835L3H1</accession>
<gene>
    <name evidence="2" type="ORF">HW555_007628</name>
</gene>
<sequence>MARGTADDEFDSPVDSPSSALVRPIGRSYNVNGEASKSNTVQEPCIPALIVTRPLDDEFSTSTTTLLLNSERNASAISLGTQNYEVKKVVTTPCESSQDSDSNSHCSTLKSDEVYMSDSVSPNHATLPRRSNSPHHERDMLDRDRYSLNRSGLQVRSESMASVYSGAGEGTRANVTVRGEVQISLLYNYRLGALEVGVKRCRDLAPVDVKRNRSDPYVKCISLRLPIYFNFTTNGKITISGNFEQVKKYRKIANTLAEK</sequence>
<feature type="region of interest" description="Disordered" evidence="1">
    <location>
        <begin position="1"/>
        <end position="21"/>
    </location>
</feature>
<dbReference type="AlphaFoldDB" id="A0A835L3H1"/>
<feature type="compositionally biased region" description="Basic and acidic residues" evidence="1">
    <location>
        <begin position="134"/>
        <end position="143"/>
    </location>
</feature>
<proteinExistence type="predicted"/>
<dbReference type="InterPro" id="IPR035892">
    <property type="entry name" value="C2_domain_sf"/>
</dbReference>
<reference evidence="2" key="1">
    <citation type="submission" date="2020-08" db="EMBL/GenBank/DDBJ databases">
        <title>Spodoptera exigua strain:BAW_Kor-Di-RS1 Genome sequencing and assembly.</title>
        <authorList>
            <person name="Kim J."/>
            <person name="Nam H.Y."/>
            <person name="Kwon M."/>
            <person name="Choi J.H."/>
            <person name="Cho S.R."/>
            <person name="Kim G.-H."/>
        </authorList>
    </citation>
    <scope>NUCLEOTIDE SEQUENCE</scope>
    <source>
        <strain evidence="2">BAW_Kor-Di-RS1</strain>
        <tissue evidence="2">Whole-body</tissue>
    </source>
</reference>
<evidence type="ECO:0000256" key="1">
    <source>
        <dbReference type="SAM" id="MobiDB-lite"/>
    </source>
</evidence>
<feature type="region of interest" description="Disordered" evidence="1">
    <location>
        <begin position="114"/>
        <end position="143"/>
    </location>
</feature>
<protein>
    <submittedName>
        <fullName evidence="2">Uncharacterized protein</fullName>
    </submittedName>
</protein>
<dbReference type="GO" id="GO:0005886">
    <property type="term" value="C:plasma membrane"/>
    <property type="evidence" value="ECO:0007669"/>
    <property type="project" value="TreeGrafter"/>
</dbReference>
<keyword evidence="3" id="KW-1185">Reference proteome</keyword>
<dbReference type="SUPFAM" id="SSF49562">
    <property type="entry name" value="C2 domain (Calcium/lipid-binding domain, CaLB)"/>
    <property type="match status" value="1"/>
</dbReference>
<comment type="caution">
    <text evidence="2">The sequence shown here is derived from an EMBL/GenBank/DDBJ whole genome shotgun (WGS) entry which is preliminary data.</text>
</comment>
<evidence type="ECO:0000313" key="2">
    <source>
        <dbReference type="EMBL" id="KAF9414491.1"/>
    </source>
</evidence>
<dbReference type="GO" id="GO:0006887">
    <property type="term" value="P:exocytosis"/>
    <property type="evidence" value="ECO:0007669"/>
    <property type="project" value="TreeGrafter"/>
</dbReference>
<evidence type="ECO:0000313" key="3">
    <source>
        <dbReference type="Proteomes" id="UP000648187"/>
    </source>
</evidence>
<dbReference type="Gene3D" id="2.60.40.150">
    <property type="entry name" value="C2 domain"/>
    <property type="match status" value="1"/>
</dbReference>
<dbReference type="Proteomes" id="UP000648187">
    <property type="component" value="Unassembled WGS sequence"/>
</dbReference>